<keyword evidence="5" id="KW-0539">Nucleus</keyword>
<dbReference type="InterPro" id="IPR036638">
    <property type="entry name" value="HLH_DNA-bd_sf"/>
</dbReference>
<dbReference type="PANTHER" id="PTHR16223:SF380">
    <property type="entry name" value="HELIX-LOOP-HELIX DNA-BINDING DOMAIN CONTAINING PROTEIN, EXPRESSED"/>
    <property type="match status" value="1"/>
</dbReference>
<comment type="similarity">
    <text evidence="2">Belongs to the bHLH protein family.</text>
</comment>
<dbReference type="InterPro" id="IPR045239">
    <property type="entry name" value="bHLH95_bHLH"/>
</dbReference>
<evidence type="ECO:0000259" key="7">
    <source>
        <dbReference type="PROSITE" id="PS50888"/>
    </source>
</evidence>
<dbReference type="AlphaFoldDB" id="A0A0K9Q2A1"/>
<feature type="compositionally biased region" description="Low complexity" evidence="6">
    <location>
        <begin position="42"/>
        <end position="54"/>
    </location>
</feature>
<dbReference type="OrthoDB" id="1075457at2759"/>
<keyword evidence="4" id="KW-0804">Transcription</keyword>
<dbReference type="Proteomes" id="UP000036987">
    <property type="component" value="Unassembled WGS sequence"/>
</dbReference>
<proteinExistence type="inferred from homology"/>
<feature type="region of interest" description="Disordered" evidence="6">
    <location>
        <begin position="39"/>
        <end position="93"/>
    </location>
</feature>
<dbReference type="InterPro" id="IPR011598">
    <property type="entry name" value="bHLH_dom"/>
</dbReference>
<accession>A0A0K9Q2A1</accession>
<comment type="caution">
    <text evidence="8">The sequence shown here is derived from an EMBL/GenBank/DDBJ whole genome shotgun (WGS) entry which is preliminary data.</text>
</comment>
<keyword evidence="9" id="KW-1185">Reference proteome</keyword>
<dbReference type="CDD" id="cd11393">
    <property type="entry name" value="bHLH_AtbHLH_like"/>
    <property type="match status" value="1"/>
</dbReference>
<dbReference type="Gene3D" id="4.10.280.10">
    <property type="entry name" value="Helix-loop-helix DNA-binding domain"/>
    <property type="match status" value="1"/>
</dbReference>
<dbReference type="OMA" id="HQEGGRE"/>
<dbReference type="SUPFAM" id="SSF47459">
    <property type="entry name" value="HLH, helix-loop-helix DNA-binding domain"/>
    <property type="match status" value="1"/>
</dbReference>
<dbReference type="GO" id="GO:0005634">
    <property type="term" value="C:nucleus"/>
    <property type="evidence" value="ECO:0000318"/>
    <property type="project" value="GO_Central"/>
</dbReference>
<dbReference type="GO" id="GO:0006357">
    <property type="term" value="P:regulation of transcription by RNA polymerase II"/>
    <property type="evidence" value="ECO:0000318"/>
    <property type="project" value="GO_Central"/>
</dbReference>
<comment type="subcellular location">
    <subcellularLocation>
        <location evidence="1">Nucleus</location>
    </subcellularLocation>
</comment>
<evidence type="ECO:0000313" key="8">
    <source>
        <dbReference type="EMBL" id="KMZ74602.1"/>
    </source>
</evidence>
<name>A0A0K9Q2A1_ZOSMR</name>
<reference evidence="9" key="1">
    <citation type="journal article" date="2016" name="Nature">
        <title>The genome of the seagrass Zostera marina reveals angiosperm adaptation to the sea.</title>
        <authorList>
            <person name="Olsen J.L."/>
            <person name="Rouze P."/>
            <person name="Verhelst B."/>
            <person name="Lin Y.-C."/>
            <person name="Bayer T."/>
            <person name="Collen J."/>
            <person name="Dattolo E."/>
            <person name="De Paoli E."/>
            <person name="Dittami S."/>
            <person name="Maumus F."/>
            <person name="Michel G."/>
            <person name="Kersting A."/>
            <person name="Lauritano C."/>
            <person name="Lohaus R."/>
            <person name="Toepel M."/>
            <person name="Tonon T."/>
            <person name="Vanneste K."/>
            <person name="Amirebrahimi M."/>
            <person name="Brakel J."/>
            <person name="Bostroem C."/>
            <person name="Chovatia M."/>
            <person name="Grimwood J."/>
            <person name="Jenkins J.W."/>
            <person name="Jueterbock A."/>
            <person name="Mraz A."/>
            <person name="Stam W.T."/>
            <person name="Tice H."/>
            <person name="Bornberg-Bauer E."/>
            <person name="Green P.J."/>
            <person name="Pearson G.A."/>
            <person name="Procaccini G."/>
            <person name="Duarte C.M."/>
            <person name="Schmutz J."/>
            <person name="Reusch T.B.H."/>
            <person name="Van de Peer Y."/>
        </authorList>
    </citation>
    <scope>NUCLEOTIDE SEQUENCE [LARGE SCALE GENOMIC DNA]</scope>
    <source>
        <strain evidence="9">cv. Finnish</strain>
    </source>
</reference>
<keyword evidence="3" id="KW-0805">Transcription regulation</keyword>
<dbReference type="PROSITE" id="PS50888">
    <property type="entry name" value="BHLH"/>
    <property type="match status" value="1"/>
</dbReference>
<feature type="compositionally biased region" description="Basic and acidic residues" evidence="6">
    <location>
        <begin position="82"/>
        <end position="93"/>
    </location>
</feature>
<gene>
    <name evidence="8" type="ORF">ZOSMA_125G00660</name>
</gene>
<evidence type="ECO:0000256" key="1">
    <source>
        <dbReference type="ARBA" id="ARBA00004123"/>
    </source>
</evidence>
<dbReference type="GO" id="GO:0000978">
    <property type="term" value="F:RNA polymerase II cis-regulatory region sequence-specific DNA binding"/>
    <property type="evidence" value="ECO:0000318"/>
    <property type="project" value="GO_Central"/>
</dbReference>
<organism evidence="8 9">
    <name type="scientific">Zostera marina</name>
    <name type="common">Eelgrass</name>
    <dbReference type="NCBI Taxonomy" id="29655"/>
    <lineage>
        <taxon>Eukaryota</taxon>
        <taxon>Viridiplantae</taxon>
        <taxon>Streptophyta</taxon>
        <taxon>Embryophyta</taxon>
        <taxon>Tracheophyta</taxon>
        <taxon>Spermatophyta</taxon>
        <taxon>Magnoliopsida</taxon>
        <taxon>Liliopsida</taxon>
        <taxon>Zosteraceae</taxon>
        <taxon>Zostera</taxon>
    </lineage>
</organism>
<protein>
    <recommendedName>
        <fullName evidence="7">BHLH domain-containing protein</fullName>
    </recommendedName>
</protein>
<feature type="domain" description="BHLH" evidence="7">
    <location>
        <begin position="78"/>
        <end position="127"/>
    </location>
</feature>
<evidence type="ECO:0000256" key="6">
    <source>
        <dbReference type="SAM" id="MobiDB-lite"/>
    </source>
</evidence>
<evidence type="ECO:0000256" key="3">
    <source>
        <dbReference type="ARBA" id="ARBA00023015"/>
    </source>
</evidence>
<evidence type="ECO:0000256" key="5">
    <source>
        <dbReference type="ARBA" id="ARBA00023242"/>
    </source>
</evidence>
<evidence type="ECO:0000256" key="4">
    <source>
        <dbReference type="ARBA" id="ARBA00023163"/>
    </source>
</evidence>
<dbReference type="GO" id="GO:0000981">
    <property type="term" value="F:DNA-binding transcription factor activity, RNA polymerase II-specific"/>
    <property type="evidence" value="ECO:0000318"/>
    <property type="project" value="GO_Central"/>
</dbReference>
<dbReference type="PANTHER" id="PTHR16223">
    <property type="entry name" value="TRANSCRIPTION FACTOR BHLH83-RELATED"/>
    <property type="match status" value="1"/>
</dbReference>
<dbReference type="InterPro" id="IPR045843">
    <property type="entry name" value="IND-like"/>
</dbReference>
<dbReference type="EMBL" id="LFYR01000277">
    <property type="protein sequence ID" value="KMZ74602.1"/>
    <property type="molecule type" value="Genomic_DNA"/>
</dbReference>
<sequence>MENSKKMLTCSVYGGSSRMLCFGGENHGLFTLTPAVRNETTSSSSSSSSNNNFSKSDKAVLGRRKTVAGTVNNGAQKRARKKEQQNPKVRNEKIGERIMALQQLVSPFGKSDTASVLHEVLGYIKFLHEQVKVLSSPYLQQLPSSSSARVMNLRSRGLCLVPVESTAHTASSNGADIWSPVMGSNACDGDPNP</sequence>
<evidence type="ECO:0000313" key="9">
    <source>
        <dbReference type="Proteomes" id="UP000036987"/>
    </source>
</evidence>
<dbReference type="GO" id="GO:0046983">
    <property type="term" value="F:protein dimerization activity"/>
    <property type="evidence" value="ECO:0007669"/>
    <property type="project" value="InterPro"/>
</dbReference>
<evidence type="ECO:0000256" key="2">
    <source>
        <dbReference type="ARBA" id="ARBA00005510"/>
    </source>
</evidence>